<feature type="region of interest" description="Disordered" evidence="1">
    <location>
        <begin position="119"/>
        <end position="148"/>
    </location>
</feature>
<keyword evidence="3" id="KW-1185">Reference proteome</keyword>
<sequence>MTYFVLLSHSKLWHLIRISDNLRIRLLFNWLRNHCLAESYLSDSSNKSNFLFSYHTSQPTKTVPVFSHQQKERTTFLTNWPRLKQTSAVPLSASINREGTSNRKPWNIVNLLPTDPETVACTPSRPLPSHPSPPLPSRRQWRRKEQQH</sequence>
<comment type="caution">
    <text evidence="2">The sequence shown here is derived from an EMBL/GenBank/DDBJ whole genome shotgun (WGS) entry which is preliminary data.</text>
</comment>
<organism evidence="2 3">
    <name type="scientific">Nephila pilipes</name>
    <name type="common">Giant wood spider</name>
    <name type="synonym">Nephila maculata</name>
    <dbReference type="NCBI Taxonomy" id="299642"/>
    <lineage>
        <taxon>Eukaryota</taxon>
        <taxon>Metazoa</taxon>
        <taxon>Ecdysozoa</taxon>
        <taxon>Arthropoda</taxon>
        <taxon>Chelicerata</taxon>
        <taxon>Arachnida</taxon>
        <taxon>Araneae</taxon>
        <taxon>Araneomorphae</taxon>
        <taxon>Entelegynae</taxon>
        <taxon>Araneoidea</taxon>
        <taxon>Nephilidae</taxon>
        <taxon>Nephila</taxon>
    </lineage>
</organism>
<dbReference type="Proteomes" id="UP000887013">
    <property type="component" value="Unassembled WGS sequence"/>
</dbReference>
<accession>A0A8X6TJD2</accession>
<proteinExistence type="predicted"/>
<evidence type="ECO:0000313" key="2">
    <source>
        <dbReference type="EMBL" id="GFT21097.1"/>
    </source>
</evidence>
<feature type="compositionally biased region" description="Pro residues" evidence="1">
    <location>
        <begin position="125"/>
        <end position="136"/>
    </location>
</feature>
<gene>
    <name evidence="2" type="ORF">NPIL_680541</name>
</gene>
<dbReference type="EMBL" id="BMAW01105812">
    <property type="protein sequence ID" value="GFT21097.1"/>
    <property type="molecule type" value="Genomic_DNA"/>
</dbReference>
<evidence type="ECO:0000256" key="1">
    <source>
        <dbReference type="SAM" id="MobiDB-lite"/>
    </source>
</evidence>
<protein>
    <submittedName>
        <fullName evidence="2">Uncharacterized protein</fullName>
    </submittedName>
</protein>
<evidence type="ECO:0000313" key="3">
    <source>
        <dbReference type="Proteomes" id="UP000887013"/>
    </source>
</evidence>
<name>A0A8X6TJD2_NEPPI</name>
<dbReference type="AlphaFoldDB" id="A0A8X6TJD2"/>
<reference evidence="2" key="1">
    <citation type="submission" date="2020-08" db="EMBL/GenBank/DDBJ databases">
        <title>Multicomponent nature underlies the extraordinary mechanical properties of spider dragline silk.</title>
        <authorList>
            <person name="Kono N."/>
            <person name="Nakamura H."/>
            <person name="Mori M."/>
            <person name="Yoshida Y."/>
            <person name="Ohtoshi R."/>
            <person name="Malay A.D."/>
            <person name="Moran D.A.P."/>
            <person name="Tomita M."/>
            <person name="Numata K."/>
            <person name="Arakawa K."/>
        </authorList>
    </citation>
    <scope>NUCLEOTIDE SEQUENCE</scope>
</reference>